<dbReference type="PANTHER" id="PTHR20855:SF3">
    <property type="entry name" value="LD03007P"/>
    <property type="match status" value="1"/>
</dbReference>
<keyword evidence="3 6" id="KW-1133">Transmembrane helix</keyword>
<dbReference type="AlphaFoldDB" id="A0A5J6N117"/>
<dbReference type="GO" id="GO:0016020">
    <property type="term" value="C:membrane"/>
    <property type="evidence" value="ECO:0007669"/>
    <property type="project" value="UniProtKB-SubCell"/>
</dbReference>
<keyword evidence="4 6" id="KW-0472">Membrane</keyword>
<feature type="transmembrane region" description="Helical" evidence="6">
    <location>
        <begin position="15"/>
        <end position="36"/>
    </location>
</feature>
<proteinExistence type="predicted"/>
<evidence type="ECO:0000256" key="2">
    <source>
        <dbReference type="ARBA" id="ARBA00022692"/>
    </source>
</evidence>
<dbReference type="Proteomes" id="UP000325797">
    <property type="component" value="Chromosome"/>
</dbReference>
<keyword evidence="2 6" id="KW-0812">Transmembrane</keyword>
<feature type="transmembrane region" description="Helical" evidence="6">
    <location>
        <begin position="42"/>
        <end position="67"/>
    </location>
</feature>
<evidence type="ECO:0000256" key="3">
    <source>
        <dbReference type="ARBA" id="ARBA00022989"/>
    </source>
</evidence>
<protein>
    <submittedName>
        <fullName evidence="7">DNA-binding protein</fullName>
    </submittedName>
</protein>
<gene>
    <name evidence="7" type="ORF">FRZ61_28980</name>
</gene>
<keyword evidence="5" id="KW-0862">Zinc</keyword>
<name>A0A5J6N117_9PROT</name>
<dbReference type="RefSeq" id="WP_191909024.1">
    <property type="nucleotide sequence ID" value="NZ_CP042582.1"/>
</dbReference>
<evidence type="ECO:0000256" key="5">
    <source>
        <dbReference type="PIRSR" id="PIRSR604254-1"/>
    </source>
</evidence>
<dbReference type="KEGG" id="hadh:FRZ61_28980"/>
<dbReference type="InterPro" id="IPR004254">
    <property type="entry name" value="AdipoR/HlyIII-related"/>
</dbReference>
<evidence type="ECO:0000256" key="1">
    <source>
        <dbReference type="ARBA" id="ARBA00004141"/>
    </source>
</evidence>
<evidence type="ECO:0000256" key="4">
    <source>
        <dbReference type="ARBA" id="ARBA00023136"/>
    </source>
</evidence>
<sequence>MERPYDDTEIAADRVIHTIGVTFGVVGGVLLLTFAARIAGPAGLIATILYVIGLLAMLICSATYNLALMSPRREFLRRLDHAAIFVMIAGTYSPFTLGRLDGAWSIWLAAIVWGGAILGAIAKLTMPHRIERYAVLLYLALGWTVLAALRPLLGALHPAVLILLLIGGLLYSLGVTFHLWRSLRFQNAIWHALVLGAAVCHYAAVVFNLS</sequence>
<evidence type="ECO:0000313" key="7">
    <source>
        <dbReference type="EMBL" id="QEX22964.1"/>
    </source>
</evidence>
<evidence type="ECO:0000256" key="6">
    <source>
        <dbReference type="SAM" id="Phobius"/>
    </source>
</evidence>
<feature type="transmembrane region" description="Helical" evidence="6">
    <location>
        <begin position="79"/>
        <end position="97"/>
    </location>
</feature>
<organism evidence="7 8">
    <name type="scientific">Hypericibacter adhaerens</name>
    <dbReference type="NCBI Taxonomy" id="2602016"/>
    <lineage>
        <taxon>Bacteria</taxon>
        <taxon>Pseudomonadati</taxon>
        <taxon>Pseudomonadota</taxon>
        <taxon>Alphaproteobacteria</taxon>
        <taxon>Rhodospirillales</taxon>
        <taxon>Dongiaceae</taxon>
        <taxon>Hypericibacter</taxon>
    </lineage>
</organism>
<dbReference type="GO" id="GO:0003677">
    <property type="term" value="F:DNA binding"/>
    <property type="evidence" value="ECO:0007669"/>
    <property type="project" value="UniProtKB-KW"/>
</dbReference>
<dbReference type="EMBL" id="CP042582">
    <property type="protein sequence ID" value="QEX22964.1"/>
    <property type="molecule type" value="Genomic_DNA"/>
</dbReference>
<feature type="transmembrane region" description="Helical" evidence="6">
    <location>
        <begin position="159"/>
        <end position="180"/>
    </location>
</feature>
<reference evidence="7 8" key="1">
    <citation type="submission" date="2019-08" db="EMBL/GenBank/DDBJ databases">
        <title>Hyperibacter terrae gen. nov., sp. nov. and Hyperibacter viscosus sp. nov., two new members in the family Rhodospirillaceae isolated from the rhizosphere of Hypericum perforatum.</title>
        <authorList>
            <person name="Noviana Z."/>
        </authorList>
    </citation>
    <scope>NUCLEOTIDE SEQUENCE [LARGE SCALE GENOMIC DNA]</scope>
    <source>
        <strain evidence="7 8">R5959</strain>
    </source>
</reference>
<dbReference type="GO" id="GO:0046872">
    <property type="term" value="F:metal ion binding"/>
    <property type="evidence" value="ECO:0007669"/>
    <property type="project" value="UniProtKB-KW"/>
</dbReference>
<keyword evidence="5" id="KW-0479">Metal-binding</keyword>
<evidence type="ECO:0000313" key="8">
    <source>
        <dbReference type="Proteomes" id="UP000325797"/>
    </source>
</evidence>
<comment type="subcellular location">
    <subcellularLocation>
        <location evidence="1">Membrane</location>
        <topology evidence="1">Multi-pass membrane protein</topology>
    </subcellularLocation>
</comment>
<feature type="transmembrane region" description="Helical" evidence="6">
    <location>
        <begin position="192"/>
        <end position="209"/>
    </location>
</feature>
<dbReference type="Pfam" id="PF03006">
    <property type="entry name" value="HlyIII"/>
    <property type="match status" value="1"/>
</dbReference>
<keyword evidence="7" id="KW-0238">DNA-binding</keyword>
<feature type="binding site" evidence="5">
    <location>
        <position position="191"/>
    </location>
    <ligand>
        <name>Zn(2+)</name>
        <dbReference type="ChEBI" id="CHEBI:29105"/>
    </ligand>
</feature>
<feature type="transmembrane region" description="Helical" evidence="6">
    <location>
        <begin position="133"/>
        <end position="153"/>
    </location>
</feature>
<dbReference type="PANTHER" id="PTHR20855">
    <property type="entry name" value="ADIPOR/PROGESTIN RECEPTOR-RELATED"/>
    <property type="match status" value="1"/>
</dbReference>
<accession>A0A5J6N117</accession>
<keyword evidence="8" id="KW-1185">Reference proteome</keyword>
<feature type="transmembrane region" description="Helical" evidence="6">
    <location>
        <begin position="103"/>
        <end position="121"/>
    </location>
</feature>